<evidence type="ECO:0000313" key="2">
    <source>
        <dbReference type="Proteomes" id="UP000011157"/>
    </source>
</evidence>
<accession>L7VAN2</accession>
<gene>
    <name evidence="1" type="ordered locus">MULP_03565</name>
</gene>
<dbReference type="RefSeq" id="WP_015356230.1">
    <property type="nucleotide sequence ID" value="NC_020133.1"/>
</dbReference>
<dbReference type="HOGENOM" id="CLU_2410077_0_0_11"/>
<dbReference type="Proteomes" id="UP000011157">
    <property type="component" value="Chromosome"/>
</dbReference>
<protein>
    <submittedName>
        <fullName evidence="1">Uncharacterized protein</fullName>
    </submittedName>
</protein>
<evidence type="ECO:0000313" key="1">
    <source>
        <dbReference type="EMBL" id="AGC63232.1"/>
    </source>
</evidence>
<reference evidence="1 2" key="1">
    <citation type="journal article" date="2013" name="J. Bacteriol.">
        <title>Complete Genome Sequence of the Frog Pathogen Mycobacterium ulcerans Ecovar Liflandii.</title>
        <authorList>
            <person name="Tobias N.J."/>
            <person name="Doig K.D."/>
            <person name="Medema M.H."/>
            <person name="Chen H."/>
            <person name="Haring V."/>
            <person name="Moore R."/>
            <person name="Seemann T."/>
            <person name="Stinear T.P."/>
        </authorList>
    </citation>
    <scope>NUCLEOTIDE SEQUENCE [LARGE SCALE GENOMIC DNA]</scope>
    <source>
        <strain evidence="1 2">128FXT</strain>
    </source>
</reference>
<sequence length="92" mass="10550">MNTQEFLRAFQKAYEDWSNSSRRVELSATFGAPGGHGEQEHKNWLNVHEIYTAKLKRLFADADQLDDINDFDLAKAAKVSPLELRKTRNGLK</sequence>
<dbReference type="KEGG" id="mli:MULP_03565"/>
<dbReference type="AlphaFoldDB" id="L7VAN2"/>
<keyword evidence="2" id="KW-1185">Reference proteome</keyword>
<name>L7VAN2_MYCL1</name>
<proteinExistence type="predicted"/>
<dbReference type="EMBL" id="CP003899">
    <property type="protein sequence ID" value="AGC63232.1"/>
    <property type="molecule type" value="Genomic_DNA"/>
</dbReference>
<dbReference type="PATRIC" id="fig|459424.11.peg.3675"/>
<organism evidence="1 2">
    <name type="scientific">Mycobacterium liflandii (strain 128FXT)</name>
    <dbReference type="NCBI Taxonomy" id="459424"/>
    <lineage>
        <taxon>Bacteria</taxon>
        <taxon>Bacillati</taxon>
        <taxon>Actinomycetota</taxon>
        <taxon>Actinomycetes</taxon>
        <taxon>Mycobacteriales</taxon>
        <taxon>Mycobacteriaceae</taxon>
        <taxon>Mycobacterium</taxon>
        <taxon>Mycobacterium ulcerans group</taxon>
    </lineage>
</organism>